<feature type="compositionally biased region" description="Basic and acidic residues" evidence="1">
    <location>
        <begin position="87"/>
        <end position="96"/>
    </location>
</feature>
<feature type="region of interest" description="Disordered" evidence="1">
    <location>
        <begin position="189"/>
        <end position="219"/>
    </location>
</feature>
<dbReference type="VEuPathDB" id="TriTrypDB:TcIL3000_8_2380"/>
<feature type="compositionally biased region" description="Low complexity" evidence="1">
    <location>
        <begin position="1"/>
        <end position="29"/>
    </location>
</feature>
<reference evidence="2" key="1">
    <citation type="journal article" date="2012" name="Proc. Natl. Acad. Sci. U.S.A.">
        <title>Antigenic diversity is generated by distinct evolutionary mechanisms in African trypanosome species.</title>
        <authorList>
            <person name="Jackson A.P."/>
            <person name="Berry A."/>
            <person name="Aslett M."/>
            <person name="Allison H.C."/>
            <person name="Burton P."/>
            <person name="Vavrova-Anderson J."/>
            <person name="Brown R."/>
            <person name="Browne H."/>
            <person name="Corton N."/>
            <person name="Hauser H."/>
            <person name="Gamble J."/>
            <person name="Gilderthorp R."/>
            <person name="Marcello L."/>
            <person name="McQuillan J."/>
            <person name="Otto T.D."/>
            <person name="Quail M.A."/>
            <person name="Sanders M.J."/>
            <person name="van Tonder A."/>
            <person name="Ginger M.L."/>
            <person name="Field M.C."/>
            <person name="Barry J.D."/>
            <person name="Hertz-Fowler C."/>
            <person name="Berriman M."/>
        </authorList>
    </citation>
    <scope>NUCLEOTIDE SEQUENCE</scope>
    <source>
        <strain evidence="2">IL3000</strain>
    </source>
</reference>
<evidence type="ECO:0000313" key="2">
    <source>
        <dbReference type="EMBL" id="CCC92019.1"/>
    </source>
</evidence>
<proteinExistence type="predicted"/>
<feature type="region of interest" description="Disordered" evidence="1">
    <location>
        <begin position="1"/>
        <end position="65"/>
    </location>
</feature>
<feature type="compositionally biased region" description="Polar residues" evidence="1">
    <location>
        <begin position="52"/>
        <end position="65"/>
    </location>
</feature>
<feature type="compositionally biased region" description="Polar residues" evidence="1">
    <location>
        <begin position="104"/>
        <end position="113"/>
    </location>
</feature>
<feature type="region of interest" description="Disordered" evidence="1">
    <location>
        <begin position="364"/>
        <end position="404"/>
    </location>
</feature>
<protein>
    <recommendedName>
        <fullName evidence="3">LYT1p</fullName>
    </recommendedName>
</protein>
<evidence type="ECO:0000256" key="1">
    <source>
        <dbReference type="SAM" id="MobiDB-lite"/>
    </source>
</evidence>
<dbReference type="AlphaFoldDB" id="G0URK7"/>
<name>G0URK7_TRYCI</name>
<dbReference type="EMBL" id="HE575321">
    <property type="protein sequence ID" value="CCC92019.1"/>
    <property type="molecule type" value="Genomic_DNA"/>
</dbReference>
<accession>G0URK7</accession>
<sequence length="513" mass="55917">MPNPDSLPSSCHSLSTSSETSSSGTSSLSNRERGSEKLPAVESSVADENVHVGSSSVSTACTSDDNSADTLRAAAVKPAQEVAVKIEKSHNEKKAEPTVAGDGLTTSSGTQNVVKVGRLQETLKPSQVGGRQRRDTAGSNSGPTPMNPSARLRFLEKMTLHLTALNRELEMKLEQTKQELRECRQALQRANSGVNKRSVSRSSNVLNVNNSPREASNRNTSHLATWMRCLHVNSGGQECIQRHMDPHLSSTGGRAASSKPVMHNSKGKAVNAERKSLSIPNGIQPPKPLMSGQAATRAVAAGKAVRGRGRSEGSSLRPPSAYRRQHVSCRGEMEPNTCQWCGRPQRCREPWVEELNNFVEKPRHRWSPRRDARSVPPSSRGITEAGPKPLETRVPPRGRTSSAPRMKFGVVNAQEPQRHYNGAPTRAAVSNHTCARGTKNRGRATSGGCKSVPKYVASGRYTTSGLEVVHRSPSHAENPRRDGKPTSLEALQRRYWEQSRNILEQLDRLLEDD</sequence>
<gene>
    <name evidence="2" type="ORF">TCIL3000_8_2380</name>
</gene>
<feature type="compositionally biased region" description="Low complexity" evidence="1">
    <location>
        <begin position="191"/>
        <end position="211"/>
    </location>
</feature>
<evidence type="ECO:0008006" key="3">
    <source>
        <dbReference type="Google" id="ProtNLM"/>
    </source>
</evidence>
<organism evidence="2">
    <name type="scientific">Trypanosoma congolense (strain IL3000)</name>
    <dbReference type="NCBI Taxonomy" id="1068625"/>
    <lineage>
        <taxon>Eukaryota</taxon>
        <taxon>Discoba</taxon>
        <taxon>Euglenozoa</taxon>
        <taxon>Kinetoplastea</taxon>
        <taxon>Metakinetoplastina</taxon>
        <taxon>Trypanosomatida</taxon>
        <taxon>Trypanosomatidae</taxon>
        <taxon>Trypanosoma</taxon>
        <taxon>Nannomonas</taxon>
    </lineage>
</organism>
<feature type="region of interest" description="Disordered" evidence="1">
    <location>
        <begin position="87"/>
        <end position="149"/>
    </location>
</feature>